<organism evidence="1 2">
    <name type="scientific">Sedimentitalea todarodis</name>
    <dbReference type="NCBI Taxonomy" id="1631240"/>
    <lineage>
        <taxon>Bacteria</taxon>
        <taxon>Pseudomonadati</taxon>
        <taxon>Pseudomonadota</taxon>
        <taxon>Alphaproteobacteria</taxon>
        <taxon>Rhodobacterales</taxon>
        <taxon>Paracoccaceae</taxon>
        <taxon>Sedimentitalea</taxon>
    </lineage>
</organism>
<protein>
    <recommendedName>
        <fullName evidence="3">Sulfotransferase family protein</fullName>
    </recommendedName>
</protein>
<comment type="caution">
    <text evidence="1">The sequence shown here is derived from an EMBL/GenBank/DDBJ whole genome shotgun (WGS) entry which is preliminary data.</text>
</comment>
<dbReference type="EMBL" id="JASMWN010000025">
    <property type="protein sequence ID" value="MDU9006531.1"/>
    <property type="molecule type" value="Genomic_DNA"/>
</dbReference>
<gene>
    <name evidence="1" type="ORF">QO231_22095</name>
</gene>
<keyword evidence="2" id="KW-1185">Reference proteome</keyword>
<proteinExistence type="predicted"/>
<evidence type="ECO:0008006" key="3">
    <source>
        <dbReference type="Google" id="ProtNLM"/>
    </source>
</evidence>
<dbReference type="InterPro" id="IPR027417">
    <property type="entry name" value="P-loop_NTPase"/>
</dbReference>
<evidence type="ECO:0000313" key="2">
    <source>
        <dbReference type="Proteomes" id="UP001255416"/>
    </source>
</evidence>
<dbReference type="Gene3D" id="3.40.50.300">
    <property type="entry name" value="P-loop containing nucleotide triphosphate hydrolases"/>
    <property type="match status" value="1"/>
</dbReference>
<dbReference type="RefSeq" id="WP_316781670.1">
    <property type="nucleotide sequence ID" value="NZ_JASMWN010000025.1"/>
</dbReference>
<accession>A0ABU3VK07</accession>
<dbReference type="SUPFAM" id="SSF52540">
    <property type="entry name" value="P-loop containing nucleoside triphosphate hydrolases"/>
    <property type="match status" value="1"/>
</dbReference>
<evidence type="ECO:0000313" key="1">
    <source>
        <dbReference type="EMBL" id="MDU9006531.1"/>
    </source>
</evidence>
<dbReference type="Proteomes" id="UP001255416">
    <property type="component" value="Unassembled WGS sequence"/>
</dbReference>
<reference evidence="2" key="1">
    <citation type="submission" date="2023-05" db="EMBL/GenBank/DDBJ databases">
        <title>Sedimentitalea sp. nov. JM2-8.</title>
        <authorList>
            <person name="Huang J."/>
        </authorList>
    </citation>
    <scope>NUCLEOTIDE SEQUENCE [LARGE SCALE GENOMIC DNA]</scope>
    <source>
        <strain evidence="2">KHS03</strain>
    </source>
</reference>
<sequence>MSAPTDPQALLARIEDARALLNTHDHQKALTPRLADPLPSLIQQCRSLSEEAAQVEAEPVRCLHHFACTGGTLMARYLAVQPNTILLSEIDPLSRLHIDGEPPRFAPTDLIQHLRYSPREIPQEVIGDVFLAGLAPLLADCRGRGRRLVLRDHAHSQFCHGDAPQDRPTLRALLMRRYPVRSVVTVRHPLDAYLSLSNNNWLHFTPGTLDEYARRTLAFLDAHEGVEIFRYEDFLAAPDPHLRNICKVLDLPFAGVQAELVALMPLTGDSGRGGQGLQSRPRRPVPDDIAAAARTSKRYISLCDRLKYDPAPESGTGGSAGP</sequence>
<name>A0ABU3VK07_9RHOB</name>